<evidence type="ECO:0000256" key="2">
    <source>
        <dbReference type="ARBA" id="ARBA00010333"/>
    </source>
</evidence>
<evidence type="ECO:0000313" key="7">
    <source>
        <dbReference type="Proteomes" id="UP000198881"/>
    </source>
</evidence>
<accession>A0A1I7ML46</accession>
<dbReference type="SMART" id="SM00062">
    <property type="entry name" value="PBPb"/>
    <property type="match status" value="1"/>
</dbReference>
<evidence type="ECO:0000313" key="6">
    <source>
        <dbReference type="EMBL" id="SFV22628.1"/>
    </source>
</evidence>
<feature type="domain" description="Solute-binding protein family 3/N-terminal" evidence="5">
    <location>
        <begin position="63"/>
        <end position="285"/>
    </location>
</feature>
<dbReference type="Pfam" id="PF00497">
    <property type="entry name" value="SBP_bac_3"/>
    <property type="match status" value="1"/>
</dbReference>
<keyword evidence="7" id="KW-1185">Reference proteome</keyword>
<organism evidence="6 7">
    <name type="scientific">Micrococcus terreus</name>
    <dbReference type="NCBI Taxonomy" id="574650"/>
    <lineage>
        <taxon>Bacteria</taxon>
        <taxon>Bacillati</taxon>
        <taxon>Actinomycetota</taxon>
        <taxon>Actinomycetes</taxon>
        <taxon>Micrococcales</taxon>
        <taxon>Micrococcaceae</taxon>
        <taxon>Micrococcus</taxon>
    </lineage>
</organism>
<dbReference type="PANTHER" id="PTHR35936">
    <property type="entry name" value="MEMBRANE-BOUND LYTIC MUREIN TRANSGLYCOSYLASE F"/>
    <property type="match status" value="1"/>
</dbReference>
<dbReference type="GO" id="GO:0030313">
    <property type="term" value="C:cell envelope"/>
    <property type="evidence" value="ECO:0007669"/>
    <property type="project" value="UniProtKB-SubCell"/>
</dbReference>
<keyword evidence="3" id="KW-0732">Signal</keyword>
<dbReference type="SUPFAM" id="SSF53850">
    <property type="entry name" value="Periplasmic binding protein-like II"/>
    <property type="match status" value="1"/>
</dbReference>
<dbReference type="InterPro" id="IPR001638">
    <property type="entry name" value="Solute-binding_3/MltF_N"/>
</dbReference>
<evidence type="ECO:0000259" key="5">
    <source>
        <dbReference type="SMART" id="SM00062"/>
    </source>
</evidence>
<gene>
    <name evidence="6" type="ORF">SAMN04487966_104236</name>
</gene>
<dbReference type="EMBL" id="FPCG01000004">
    <property type="protein sequence ID" value="SFV22628.1"/>
    <property type="molecule type" value="Genomic_DNA"/>
</dbReference>
<evidence type="ECO:0000256" key="4">
    <source>
        <dbReference type="RuleBase" id="RU003744"/>
    </source>
</evidence>
<name>A0A1I7ML46_9MICC</name>
<dbReference type="STRING" id="574650.SAMN04487966_104236"/>
<dbReference type="Gene3D" id="3.40.190.10">
    <property type="entry name" value="Periplasmic binding protein-like II"/>
    <property type="match status" value="2"/>
</dbReference>
<comment type="similarity">
    <text evidence="2 4">Belongs to the bacterial solute-binding protein 3 family.</text>
</comment>
<dbReference type="PROSITE" id="PS01039">
    <property type="entry name" value="SBP_BACTERIAL_3"/>
    <property type="match status" value="1"/>
</dbReference>
<dbReference type="InterPro" id="IPR018313">
    <property type="entry name" value="SBP_3_CS"/>
</dbReference>
<sequence>MTTAHCIRHTMTALGAVTALILMTGCADQFRAIDSADSEGPSAHGAQSSTNESRLETIKTSGVLNACTTGDYPPFTEDTGDGELTGIDVDMAADLAETLEVDIEWHQTSWGDLMDTFLSDCDIAVGGISMNPPRAEQVFFSDPILEDGKTSIARCDEVQNYQTIEDINQPNVTSIFPEGGTNEAFAREHFPNGDLKTHDNLTIFDELVAGGADVMTTDRAEVLYIAHEYDELCAVNPDETYDFSVMGYMLPQGDVVFKEYVDQWLTIALKDGTYDEIAEPWVGNVELIPED</sequence>
<proteinExistence type="inferred from homology"/>
<dbReference type="PANTHER" id="PTHR35936:SF19">
    <property type="entry name" value="AMINO-ACID-BINDING PROTEIN YXEM-RELATED"/>
    <property type="match status" value="1"/>
</dbReference>
<evidence type="ECO:0000256" key="1">
    <source>
        <dbReference type="ARBA" id="ARBA00004196"/>
    </source>
</evidence>
<evidence type="ECO:0000256" key="3">
    <source>
        <dbReference type="ARBA" id="ARBA00022729"/>
    </source>
</evidence>
<protein>
    <submittedName>
        <fullName evidence="6">Cyclohexadienyl dehydratase</fullName>
    </submittedName>
</protein>
<dbReference type="AlphaFoldDB" id="A0A1I7ML46"/>
<dbReference type="RefSeq" id="WP_245760651.1">
    <property type="nucleotide sequence ID" value="NZ_FPCG01000004.1"/>
</dbReference>
<dbReference type="Proteomes" id="UP000198881">
    <property type="component" value="Unassembled WGS sequence"/>
</dbReference>
<reference evidence="6 7" key="1">
    <citation type="submission" date="2016-10" db="EMBL/GenBank/DDBJ databases">
        <authorList>
            <person name="de Groot N.N."/>
        </authorList>
    </citation>
    <scope>NUCLEOTIDE SEQUENCE [LARGE SCALE GENOMIC DNA]</scope>
    <source>
        <strain evidence="6 7">CGMCC 1.7054</strain>
    </source>
</reference>
<comment type="subcellular location">
    <subcellularLocation>
        <location evidence="1">Cell envelope</location>
    </subcellularLocation>
</comment>